<evidence type="ECO:0000313" key="5">
    <source>
        <dbReference type="RefSeq" id="XP_022292020.1"/>
    </source>
</evidence>
<dbReference type="SMART" id="SM00225">
    <property type="entry name" value="BTB"/>
    <property type="match status" value="1"/>
</dbReference>
<evidence type="ECO:0000256" key="2">
    <source>
        <dbReference type="SAM" id="MobiDB-lite"/>
    </source>
</evidence>
<dbReference type="GeneID" id="111103225"/>
<dbReference type="Pfam" id="PF02214">
    <property type="entry name" value="BTB_2"/>
    <property type="match status" value="1"/>
</dbReference>
<dbReference type="InterPro" id="IPR011333">
    <property type="entry name" value="SKP1/BTB/POZ_sf"/>
</dbReference>
<dbReference type="Gene3D" id="3.30.710.10">
    <property type="entry name" value="Potassium Channel Kv1.1, Chain A"/>
    <property type="match status" value="1"/>
</dbReference>
<reference evidence="5" key="1">
    <citation type="submission" date="2025-08" db="UniProtKB">
        <authorList>
            <consortium name="RefSeq"/>
        </authorList>
    </citation>
    <scope>IDENTIFICATION</scope>
    <source>
        <tissue evidence="5">Whole sample</tissue>
    </source>
</reference>
<feature type="coiled-coil region" evidence="1">
    <location>
        <begin position="200"/>
        <end position="263"/>
    </location>
</feature>
<gene>
    <name evidence="5" type="primary">LOC111103225</name>
</gene>
<sequence>MPGQGPPFFYPDYFQNQQMPVMDDRFHHPHPQGPAIPGPQLPIMAPPYGNQYSFRPPLWGPPAFNYNHNNNIHHNNNLRNLQPVPRSHAHPRPQPSEEGDREKVCFICQDPLQNSEERGIHLCDGGHQEKEETKEKAVSENFNVDLEDMDARLEKLLSEVKDCLRNKYESVTETLENYVSSRISEIGNIHKDVLEEKSHLETLQTELKTKTQELENREKVLREKENLLHKDKEKFEKEVHKEKEEICRQWQQLRDEIARMEKLHEVQKGRIKLDIGGVNFTTSRLTLTRDSESMLAAMFSGRHEVKVEDDGTIFIDRDGTHFRHILNYLRDGGIKLDALPRNRQVLRELRNEAVFYQLHGLVQQIEKLI</sequence>
<dbReference type="SUPFAM" id="SSF54695">
    <property type="entry name" value="POZ domain"/>
    <property type="match status" value="1"/>
</dbReference>
<dbReference type="KEGG" id="cvn:111103225"/>
<evidence type="ECO:0000313" key="4">
    <source>
        <dbReference type="Proteomes" id="UP000694844"/>
    </source>
</evidence>
<organism evidence="4 5">
    <name type="scientific">Crassostrea virginica</name>
    <name type="common">Eastern oyster</name>
    <dbReference type="NCBI Taxonomy" id="6565"/>
    <lineage>
        <taxon>Eukaryota</taxon>
        <taxon>Metazoa</taxon>
        <taxon>Spiralia</taxon>
        <taxon>Lophotrochozoa</taxon>
        <taxon>Mollusca</taxon>
        <taxon>Bivalvia</taxon>
        <taxon>Autobranchia</taxon>
        <taxon>Pteriomorphia</taxon>
        <taxon>Ostreida</taxon>
        <taxon>Ostreoidea</taxon>
        <taxon>Ostreidae</taxon>
        <taxon>Crassostrea</taxon>
    </lineage>
</organism>
<evidence type="ECO:0000259" key="3">
    <source>
        <dbReference type="PROSITE" id="PS50097"/>
    </source>
</evidence>
<dbReference type="Proteomes" id="UP000694844">
    <property type="component" value="Chromosome 7"/>
</dbReference>
<dbReference type="GO" id="GO:0051260">
    <property type="term" value="P:protein homooligomerization"/>
    <property type="evidence" value="ECO:0007669"/>
    <property type="project" value="InterPro"/>
</dbReference>
<keyword evidence="4" id="KW-1185">Reference proteome</keyword>
<evidence type="ECO:0000256" key="1">
    <source>
        <dbReference type="SAM" id="Coils"/>
    </source>
</evidence>
<keyword evidence="1" id="KW-0175">Coiled coil</keyword>
<feature type="coiled-coil region" evidence="1">
    <location>
        <begin position="139"/>
        <end position="166"/>
    </location>
</feature>
<dbReference type="PROSITE" id="PS50097">
    <property type="entry name" value="BTB"/>
    <property type="match status" value="1"/>
</dbReference>
<dbReference type="InterPro" id="IPR045068">
    <property type="entry name" value="BACURD1-3"/>
</dbReference>
<dbReference type="InterPro" id="IPR003131">
    <property type="entry name" value="T1-type_BTB"/>
</dbReference>
<proteinExistence type="predicted"/>
<dbReference type="AlphaFoldDB" id="A0A8B8ALE4"/>
<dbReference type="PANTHER" id="PTHR11145:SF8">
    <property type="entry name" value="RE57120P"/>
    <property type="match status" value="1"/>
</dbReference>
<dbReference type="InterPro" id="IPR000210">
    <property type="entry name" value="BTB/POZ_dom"/>
</dbReference>
<feature type="domain" description="BTB" evidence="3">
    <location>
        <begin position="269"/>
        <end position="338"/>
    </location>
</feature>
<accession>A0A8B8ALE4</accession>
<dbReference type="PANTHER" id="PTHR11145">
    <property type="entry name" value="BTB/POZ DOMAIN-CONTAINING ADAPTER FOR CUL3-MEDIATED RHOA DEGRADATION PROTEIN FAMILY MEMBER"/>
    <property type="match status" value="1"/>
</dbReference>
<feature type="compositionally biased region" description="Low complexity" evidence="2">
    <location>
        <begin position="71"/>
        <end position="80"/>
    </location>
</feature>
<name>A0A8B8ALE4_CRAVI</name>
<dbReference type="OrthoDB" id="2414723at2759"/>
<dbReference type="RefSeq" id="XP_022292020.1">
    <property type="nucleotide sequence ID" value="XM_022436312.1"/>
</dbReference>
<feature type="region of interest" description="Disordered" evidence="2">
    <location>
        <begin position="71"/>
        <end position="102"/>
    </location>
</feature>
<protein>
    <submittedName>
        <fullName evidence="5">Uncharacterized protein LOC111103225</fullName>
    </submittedName>
</protein>